<dbReference type="SUPFAM" id="SSF55785">
    <property type="entry name" value="PYP-like sensor domain (PAS domain)"/>
    <property type="match status" value="1"/>
</dbReference>
<dbReference type="KEGG" id="mcg:GL4_3367"/>
<dbReference type="InterPro" id="IPR035965">
    <property type="entry name" value="PAS-like_dom_sf"/>
</dbReference>
<evidence type="ECO:0000259" key="1">
    <source>
        <dbReference type="Pfam" id="PF08670"/>
    </source>
</evidence>
<name>A0A0A8K790_9HYPH</name>
<dbReference type="STRING" id="1384459.GL4_3367"/>
<dbReference type="Pfam" id="PF08670">
    <property type="entry name" value="MEKHLA"/>
    <property type="match status" value="1"/>
</dbReference>
<protein>
    <recommendedName>
        <fullName evidence="1">MEKHLA domain-containing protein</fullName>
    </recommendedName>
</protein>
<sequence length="154" mass="17255">MTIATDPVFFRLLADSYKRLLACPPPFLEGCDGDGPDWLYSRAPNCVLAHNTADDPLFLYANKAAQALFEYEWDEIVGMPSRLSAEAPNRAERQRLLDAVSRDGFATGYSGIRISKSGRRFRIENGVLWQLRDARGTLHGVAATFSNWTSLIER</sequence>
<dbReference type="HOGENOM" id="CLU_115296_0_0_5"/>
<gene>
    <name evidence="2" type="ORF">GL4_3367</name>
</gene>
<proteinExistence type="predicted"/>
<dbReference type="InterPro" id="IPR013978">
    <property type="entry name" value="MEKHLA"/>
</dbReference>
<dbReference type="Gene3D" id="3.30.450.20">
    <property type="entry name" value="PAS domain"/>
    <property type="match status" value="1"/>
</dbReference>
<keyword evidence="3" id="KW-1185">Reference proteome</keyword>
<reference evidence="2 3" key="1">
    <citation type="submission" date="2014-09" db="EMBL/GenBank/DDBJ databases">
        <title>Genome sequencing of Methyloceanibacter caenitepidi Gela4.</title>
        <authorList>
            <person name="Takeuchi M."/>
            <person name="Susumu S."/>
            <person name="Kamagata Y."/>
            <person name="Oshima K."/>
            <person name="Hattori M."/>
            <person name="Iwasaki W."/>
        </authorList>
    </citation>
    <scope>NUCLEOTIDE SEQUENCE [LARGE SCALE GENOMIC DNA]</scope>
    <source>
        <strain evidence="2 3">Gela4</strain>
    </source>
</reference>
<accession>A0A0A8K790</accession>
<dbReference type="RefSeq" id="WP_045369050.1">
    <property type="nucleotide sequence ID" value="NZ_AP014648.1"/>
</dbReference>
<organism evidence="2 3">
    <name type="scientific">Methyloceanibacter caenitepidi</name>
    <dbReference type="NCBI Taxonomy" id="1384459"/>
    <lineage>
        <taxon>Bacteria</taxon>
        <taxon>Pseudomonadati</taxon>
        <taxon>Pseudomonadota</taxon>
        <taxon>Alphaproteobacteria</taxon>
        <taxon>Hyphomicrobiales</taxon>
        <taxon>Hyphomicrobiaceae</taxon>
        <taxon>Methyloceanibacter</taxon>
    </lineage>
</organism>
<dbReference type="EMBL" id="AP014648">
    <property type="protein sequence ID" value="BAQ18790.1"/>
    <property type="molecule type" value="Genomic_DNA"/>
</dbReference>
<evidence type="ECO:0000313" key="3">
    <source>
        <dbReference type="Proteomes" id="UP000031643"/>
    </source>
</evidence>
<dbReference type="OrthoDB" id="9794448at2"/>
<dbReference type="AlphaFoldDB" id="A0A0A8K790"/>
<dbReference type="Proteomes" id="UP000031643">
    <property type="component" value="Chromosome"/>
</dbReference>
<evidence type="ECO:0000313" key="2">
    <source>
        <dbReference type="EMBL" id="BAQ18790.1"/>
    </source>
</evidence>
<feature type="domain" description="MEKHLA" evidence="1">
    <location>
        <begin position="10"/>
        <end position="149"/>
    </location>
</feature>